<dbReference type="GeneID" id="34445352"/>
<protein>
    <submittedName>
        <fullName evidence="2">Uncharacterized protein</fullName>
    </submittedName>
</protein>
<gene>
    <name evidence="2" type="ORF">ABOM_001962</name>
</gene>
<dbReference type="Proteomes" id="UP000179179">
    <property type="component" value="Unassembled WGS sequence"/>
</dbReference>
<name>A0A1F8ABF2_9EURO</name>
<dbReference type="RefSeq" id="XP_022392405.1">
    <property type="nucleotide sequence ID" value="XM_022529092.1"/>
</dbReference>
<accession>A0A1F8ABF2</accession>
<dbReference type="AlphaFoldDB" id="A0A1F8ABF2"/>
<feature type="compositionally biased region" description="Polar residues" evidence="1">
    <location>
        <begin position="9"/>
        <end position="28"/>
    </location>
</feature>
<sequence>MAPSKVCSKVTSSQGGQRGPQMSWNNTNINTVRDNQPSVSTPSPTAQADTISARQLWQIILRTQQVKLDLNLAEISAAWRKCPFPPPPPVTSQSTLTHLPATDPRPTIFALEQQLAGFRRHARAGNSMVLHRGDINVAMSAQAAANAQAATANAHSYVFSINGGANGQTTSNAPIHAHPPGTIHGVQGMTGPSSSGFHAVNSGNAGGCSLPPLQIHRAKESQVPPTSGERPLVRLLAPDQPARALALSRTMSSRRVVTAAYWPYHPVARRPVPYCDCGSLDCFHCHERIMARR</sequence>
<keyword evidence="3" id="KW-1185">Reference proteome</keyword>
<dbReference type="OrthoDB" id="4501144at2759"/>
<evidence type="ECO:0000256" key="1">
    <source>
        <dbReference type="SAM" id="MobiDB-lite"/>
    </source>
</evidence>
<evidence type="ECO:0000313" key="2">
    <source>
        <dbReference type="EMBL" id="OGM48688.1"/>
    </source>
</evidence>
<comment type="caution">
    <text evidence="2">The sequence shown here is derived from an EMBL/GenBank/DDBJ whole genome shotgun (WGS) entry which is preliminary data.</text>
</comment>
<organism evidence="2 3">
    <name type="scientific">Aspergillus bombycis</name>
    <dbReference type="NCBI Taxonomy" id="109264"/>
    <lineage>
        <taxon>Eukaryota</taxon>
        <taxon>Fungi</taxon>
        <taxon>Dikarya</taxon>
        <taxon>Ascomycota</taxon>
        <taxon>Pezizomycotina</taxon>
        <taxon>Eurotiomycetes</taxon>
        <taxon>Eurotiomycetidae</taxon>
        <taxon>Eurotiales</taxon>
        <taxon>Aspergillaceae</taxon>
        <taxon>Aspergillus</taxon>
    </lineage>
</organism>
<feature type="region of interest" description="Disordered" evidence="1">
    <location>
        <begin position="1"/>
        <end position="28"/>
    </location>
</feature>
<reference evidence="2 3" key="1">
    <citation type="journal article" date="2016" name="Genome Biol. Evol.">
        <title>Draft genome sequence of an aflatoxigenic Aspergillus species, A. bombycis.</title>
        <authorList>
            <person name="Moore G.G."/>
            <person name="Mack B.M."/>
            <person name="Beltz S.B."/>
            <person name="Gilbert M.K."/>
        </authorList>
    </citation>
    <scope>NUCLEOTIDE SEQUENCE [LARGE SCALE GENOMIC DNA]</scope>
    <source>
        <strain evidence="3">NRRL 26010</strain>
    </source>
</reference>
<proteinExistence type="predicted"/>
<evidence type="ECO:0000313" key="3">
    <source>
        <dbReference type="Proteomes" id="UP000179179"/>
    </source>
</evidence>
<dbReference type="EMBL" id="LYCR01000014">
    <property type="protein sequence ID" value="OGM48688.1"/>
    <property type="molecule type" value="Genomic_DNA"/>
</dbReference>